<evidence type="ECO:0000313" key="2">
    <source>
        <dbReference type="EMBL" id="MBB6124053.1"/>
    </source>
</evidence>
<feature type="chain" id="PRO_5032282624" evidence="1">
    <location>
        <begin position="31"/>
        <end position="127"/>
    </location>
</feature>
<organism evidence="2 3">
    <name type="scientific">Sphingobium subterraneum</name>
    <dbReference type="NCBI Taxonomy" id="627688"/>
    <lineage>
        <taxon>Bacteria</taxon>
        <taxon>Pseudomonadati</taxon>
        <taxon>Pseudomonadota</taxon>
        <taxon>Alphaproteobacteria</taxon>
        <taxon>Sphingomonadales</taxon>
        <taxon>Sphingomonadaceae</taxon>
        <taxon>Sphingobium</taxon>
    </lineage>
</organism>
<keyword evidence="3" id="KW-1185">Reference proteome</keyword>
<gene>
    <name evidence="2" type="ORF">FHS92_001782</name>
</gene>
<sequence>MPWIDVSRPMRRAVWKAATLIACLSTPAIAAQDPATRLVSCGTESCLLVSGRRSDARVPVALNGHVVAVEGARKWRVRVPIAHLRAISEPFARTVTVSVGALSAKAALPIGLLTRNENLAMLIVSVK</sequence>
<dbReference type="EMBL" id="JACIJP010000002">
    <property type="protein sequence ID" value="MBB6124053.1"/>
    <property type="molecule type" value="Genomic_DNA"/>
</dbReference>
<proteinExistence type="predicted"/>
<evidence type="ECO:0000313" key="3">
    <source>
        <dbReference type="Proteomes" id="UP000552700"/>
    </source>
</evidence>
<feature type="signal peptide" evidence="1">
    <location>
        <begin position="1"/>
        <end position="30"/>
    </location>
</feature>
<evidence type="ECO:0000256" key="1">
    <source>
        <dbReference type="SAM" id="SignalP"/>
    </source>
</evidence>
<dbReference type="Proteomes" id="UP000552700">
    <property type="component" value="Unassembled WGS sequence"/>
</dbReference>
<dbReference type="RefSeq" id="WP_246351882.1">
    <property type="nucleotide sequence ID" value="NZ_JACIJP010000002.1"/>
</dbReference>
<name>A0A841IZG2_9SPHN</name>
<accession>A0A841IZG2</accession>
<keyword evidence="1" id="KW-0732">Signal</keyword>
<dbReference type="AlphaFoldDB" id="A0A841IZG2"/>
<comment type="caution">
    <text evidence="2">The sequence shown here is derived from an EMBL/GenBank/DDBJ whole genome shotgun (WGS) entry which is preliminary data.</text>
</comment>
<reference evidence="2 3" key="1">
    <citation type="submission" date="2020-08" db="EMBL/GenBank/DDBJ databases">
        <title>Genomic Encyclopedia of Type Strains, Phase IV (KMG-IV): sequencing the most valuable type-strain genomes for metagenomic binning, comparative biology and taxonomic classification.</title>
        <authorList>
            <person name="Goeker M."/>
        </authorList>
    </citation>
    <scope>NUCLEOTIDE SEQUENCE [LARGE SCALE GENOMIC DNA]</scope>
    <source>
        <strain evidence="2 3">DSM 102255</strain>
    </source>
</reference>
<protein>
    <submittedName>
        <fullName evidence="2">Uncharacterized protein</fullName>
    </submittedName>
</protein>